<dbReference type="GO" id="GO:0050821">
    <property type="term" value="P:protein stabilization"/>
    <property type="evidence" value="ECO:0007669"/>
    <property type="project" value="TreeGrafter"/>
</dbReference>
<keyword evidence="4" id="KW-1185">Reference proteome</keyword>
<dbReference type="Pfam" id="PF03938">
    <property type="entry name" value="OmpH"/>
    <property type="match status" value="1"/>
</dbReference>
<name>B8CYZ5_HALOH</name>
<dbReference type="EMBL" id="CP001098">
    <property type="protein sequence ID" value="ACL70514.1"/>
    <property type="molecule type" value="Genomic_DNA"/>
</dbReference>
<evidence type="ECO:0000313" key="4">
    <source>
        <dbReference type="Proteomes" id="UP000000719"/>
    </source>
</evidence>
<dbReference type="RefSeq" id="WP_015923484.1">
    <property type="nucleotide sequence ID" value="NC_011899.1"/>
</dbReference>
<dbReference type="STRING" id="373903.Hore_17650"/>
<evidence type="ECO:0000256" key="2">
    <source>
        <dbReference type="ARBA" id="ARBA00022729"/>
    </source>
</evidence>
<dbReference type="OrthoDB" id="2112817at2"/>
<dbReference type="KEGG" id="hor:Hore_17650"/>
<protein>
    <submittedName>
        <fullName evidence="3">Outer membrane chaperone Skp (OmpH)</fullName>
    </submittedName>
</protein>
<dbReference type="Proteomes" id="UP000000719">
    <property type="component" value="Chromosome"/>
</dbReference>
<accession>B8CYZ5</accession>
<dbReference type="PANTHER" id="PTHR35089">
    <property type="entry name" value="CHAPERONE PROTEIN SKP"/>
    <property type="match status" value="1"/>
</dbReference>
<dbReference type="AlphaFoldDB" id="B8CYZ5"/>
<reference evidence="3 4" key="1">
    <citation type="journal article" date="2009" name="PLoS ONE">
        <title>Genome analysis of the anaerobic thermohalophilic bacterium Halothermothrix orenii.</title>
        <authorList>
            <person name="Mavromatis K."/>
            <person name="Ivanova N."/>
            <person name="Anderson I."/>
            <person name="Lykidis A."/>
            <person name="Hooper S.D."/>
            <person name="Sun H."/>
            <person name="Kunin V."/>
            <person name="Lapidus A."/>
            <person name="Hugenholtz P."/>
            <person name="Patel B."/>
            <person name="Kyrpides N.C."/>
        </authorList>
    </citation>
    <scope>NUCLEOTIDE SEQUENCE [LARGE SCALE GENOMIC DNA]</scope>
    <source>
        <strain evidence="4">H 168 / OCM 544 / DSM 9562</strain>
    </source>
</reference>
<dbReference type="PANTHER" id="PTHR35089:SF1">
    <property type="entry name" value="CHAPERONE PROTEIN SKP"/>
    <property type="match status" value="1"/>
</dbReference>
<evidence type="ECO:0000313" key="3">
    <source>
        <dbReference type="EMBL" id="ACL70514.1"/>
    </source>
</evidence>
<dbReference type="PROSITE" id="PS51257">
    <property type="entry name" value="PROKAR_LIPOPROTEIN"/>
    <property type="match status" value="1"/>
</dbReference>
<dbReference type="InterPro" id="IPR005632">
    <property type="entry name" value="Chaperone_Skp"/>
</dbReference>
<dbReference type="SUPFAM" id="SSF111384">
    <property type="entry name" value="OmpH-like"/>
    <property type="match status" value="1"/>
</dbReference>
<gene>
    <name evidence="3" type="ordered locus">Hore_17650</name>
</gene>
<dbReference type="InterPro" id="IPR024930">
    <property type="entry name" value="Skp_dom_sf"/>
</dbReference>
<dbReference type="GO" id="GO:0005829">
    <property type="term" value="C:cytosol"/>
    <property type="evidence" value="ECO:0007669"/>
    <property type="project" value="TreeGrafter"/>
</dbReference>
<dbReference type="eggNOG" id="COG2825">
    <property type="taxonomic scope" value="Bacteria"/>
</dbReference>
<proteinExistence type="inferred from homology"/>
<dbReference type="HOGENOM" id="CLU_128691_1_0_9"/>
<sequence length="151" mass="17092">MKKLLVGFIMVIMLITLTSCGNNTPRIAVLDVDLLLQKSHLAQELHNDLVELGTNLQQEYLEKEESLTDKEKQNELEKMDQEFMRNKKQMEQVLNGRINTIISQLAREKNLDVVVDKNSTYYGGIDITGEVIERLDEIAGEDDGGNGQGEK</sequence>
<comment type="similarity">
    <text evidence="1">Belongs to the Skp family.</text>
</comment>
<organism evidence="3 4">
    <name type="scientific">Halothermothrix orenii (strain H 168 / OCM 544 / DSM 9562)</name>
    <dbReference type="NCBI Taxonomy" id="373903"/>
    <lineage>
        <taxon>Bacteria</taxon>
        <taxon>Bacillati</taxon>
        <taxon>Bacillota</taxon>
        <taxon>Clostridia</taxon>
        <taxon>Halanaerobiales</taxon>
        <taxon>Halothermotrichaceae</taxon>
        <taxon>Halothermothrix</taxon>
    </lineage>
</organism>
<dbReference type="GO" id="GO:0051082">
    <property type="term" value="F:unfolded protein binding"/>
    <property type="evidence" value="ECO:0007669"/>
    <property type="project" value="InterPro"/>
</dbReference>
<dbReference type="SMART" id="SM00935">
    <property type="entry name" value="OmpH"/>
    <property type="match status" value="1"/>
</dbReference>
<keyword evidence="2" id="KW-0732">Signal</keyword>
<dbReference type="Gene3D" id="3.30.910.20">
    <property type="entry name" value="Skp domain"/>
    <property type="match status" value="1"/>
</dbReference>
<evidence type="ECO:0000256" key="1">
    <source>
        <dbReference type="ARBA" id="ARBA00009091"/>
    </source>
</evidence>